<keyword evidence="5" id="KW-1185">Reference proteome</keyword>
<comment type="caution">
    <text evidence="4">The sequence shown here is derived from an EMBL/GenBank/DDBJ whole genome shotgun (WGS) entry which is preliminary data.</text>
</comment>
<dbReference type="GeneID" id="39729283"/>
<dbReference type="GO" id="GO:0008290">
    <property type="term" value="C:F-actin capping protein complex"/>
    <property type="evidence" value="ECO:0007669"/>
    <property type="project" value="UniProtKB-UniRule"/>
</dbReference>
<dbReference type="Proteomes" id="UP000220797">
    <property type="component" value="Unassembled WGS sequence"/>
</dbReference>
<dbReference type="Gene3D" id="3.90.1150.210">
    <property type="entry name" value="F-actin capping protein, beta subunit"/>
    <property type="match status" value="1"/>
</dbReference>
<sequence length="302" mass="35568">MEKLLNEKKKFIRHVILNAPPGKIYDLVSDLKVLFGSNQFILNSIKEAILNYNENNYALIPVGENDYIITCEQSKIDNSYIHPKLKLLVNVNHMKRKVTSMSELKELNYSNELENYRKICYEKLEKYIQLHYLKWNEIQTINFPTVNINSKNGLIVKCNSSVYACEKEQKFNLSFIICCDRHYLKNFYTSSWRSSWNVNFLPTDEEILLNGTIDIALTYFEDASINFKTTKTFEKKVQDIEKFASNILSAIGECENYTLYDLNNFLINTNKELIKNIRKIIPLNGEKFDWRNTHQDIPIQIR</sequence>
<dbReference type="GO" id="GO:0030863">
    <property type="term" value="C:cortical cytoskeleton"/>
    <property type="evidence" value="ECO:0007669"/>
    <property type="project" value="TreeGrafter"/>
</dbReference>
<accession>A0A1J1GL48</accession>
<dbReference type="VEuPathDB" id="PlasmoDB:PGAL8A_00075800"/>
<evidence type="ECO:0000256" key="3">
    <source>
        <dbReference type="RuleBase" id="RU365077"/>
    </source>
</evidence>
<evidence type="ECO:0000256" key="2">
    <source>
        <dbReference type="ARBA" id="ARBA00023203"/>
    </source>
</evidence>
<dbReference type="Gene3D" id="3.30.1140.60">
    <property type="entry name" value="F-actin capping protein, alpha subunit"/>
    <property type="match status" value="1"/>
</dbReference>
<comment type="subunit">
    <text evidence="3">Heterodimer of an alpha and a beta subunit.</text>
</comment>
<dbReference type="AlphaFoldDB" id="A0A1J1GL48"/>
<dbReference type="Pfam" id="PF01267">
    <property type="entry name" value="F-actin_cap_A"/>
    <property type="match status" value="1"/>
</dbReference>
<dbReference type="PANTHER" id="PTHR10653:SF0">
    <property type="entry name" value="F-ACTIN-CAPPING PROTEIN SUBUNIT ALPHA"/>
    <property type="match status" value="1"/>
</dbReference>
<proteinExistence type="inferred from homology"/>
<organism evidence="4 5">
    <name type="scientific">Plasmodium gallinaceum</name>
    <dbReference type="NCBI Taxonomy" id="5849"/>
    <lineage>
        <taxon>Eukaryota</taxon>
        <taxon>Sar</taxon>
        <taxon>Alveolata</taxon>
        <taxon>Apicomplexa</taxon>
        <taxon>Aconoidasida</taxon>
        <taxon>Haemosporida</taxon>
        <taxon>Plasmodiidae</taxon>
        <taxon>Plasmodium</taxon>
        <taxon>Plasmodium (Haemamoeba)</taxon>
    </lineage>
</organism>
<reference evidence="4" key="1">
    <citation type="submission" date="2015-04" db="EMBL/GenBank/DDBJ databases">
        <authorList>
            <consortium name="Pathogen Informatics"/>
        </authorList>
    </citation>
    <scope>NUCLEOTIDE SEQUENCE [LARGE SCALE GENOMIC DNA]</scope>
    <source>
        <strain evidence="4">8A</strain>
    </source>
</reference>
<dbReference type="InterPro" id="IPR002189">
    <property type="entry name" value="CapZ_alpha"/>
</dbReference>
<dbReference type="PANTHER" id="PTHR10653">
    <property type="entry name" value="F-ACTIN-CAPPING PROTEIN SUBUNIT ALPHA"/>
    <property type="match status" value="1"/>
</dbReference>
<dbReference type="RefSeq" id="XP_028525874.1">
    <property type="nucleotide sequence ID" value="XM_028675200.1"/>
</dbReference>
<protein>
    <recommendedName>
        <fullName evidence="3">F-actin-capping protein subunit alpha</fullName>
    </recommendedName>
</protein>
<dbReference type="SUPFAM" id="SSF90096">
    <property type="entry name" value="Subunits of heterodimeric actin filament capping protein Capz"/>
    <property type="match status" value="1"/>
</dbReference>
<dbReference type="InterPro" id="IPR042489">
    <property type="entry name" value="CapZ_alpha_1"/>
</dbReference>
<dbReference type="GO" id="GO:0051015">
    <property type="term" value="F:actin filament binding"/>
    <property type="evidence" value="ECO:0007669"/>
    <property type="project" value="TreeGrafter"/>
</dbReference>
<dbReference type="InterPro" id="IPR037282">
    <property type="entry name" value="CapZ_alpha/beta"/>
</dbReference>
<dbReference type="EMBL" id="CVMV01000004">
    <property type="protein sequence ID" value="CRG93052.1"/>
    <property type="molecule type" value="Genomic_DNA"/>
</dbReference>
<comment type="similarity">
    <text evidence="3">Belongs to the F-actin-capping protein alpha subunit family.</text>
</comment>
<dbReference type="OrthoDB" id="340550at2759"/>
<dbReference type="GO" id="GO:0051016">
    <property type="term" value="P:barbed-end actin filament capping"/>
    <property type="evidence" value="ECO:0007669"/>
    <property type="project" value="UniProtKB-UniRule"/>
</dbReference>
<keyword evidence="2 3" id="KW-0009">Actin-binding</keyword>
<comment type="function">
    <text evidence="3">F-actin-capping proteins bind in a Ca(2+)-independent manner to the fast growing ends of actin filaments (barbed end) thereby blocking the exchange of subunits at these ends. Unlike other capping proteins (such as gelsolin and severin), these proteins do not sever actin filaments.</text>
</comment>
<evidence type="ECO:0000256" key="1">
    <source>
        <dbReference type="ARBA" id="ARBA00022467"/>
    </source>
</evidence>
<gene>
    <name evidence="4" type="primary">CPalpha</name>
    <name evidence="4" type="ORF">PGAL8A_00075800</name>
</gene>
<keyword evidence="1 3" id="KW-0117">Actin capping</keyword>
<dbReference type="GO" id="GO:0030036">
    <property type="term" value="P:actin cytoskeleton organization"/>
    <property type="evidence" value="ECO:0007669"/>
    <property type="project" value="TreeGrafter"/>
</dbReference>
<evidence type="ECO:0000313" key="5">
    <source>
        <dbReference type="Proteomes" id="UP000220797"/>
    </source>
</evidence>
<evidence type="ECO:0000313" key="4">
    <source>
        <dbReference type="EMBL" id="CRG93052.1"/>
    </source>
</evidence>
<dbReference type="InterPro" id="IPR042276">
    <property type="entry name" value="CapZ_alpha/beta_2"/>
</dbReference>
<dbReference type="OMA" id="KSEWTFA"/>
<name>A0A1J1GL48_PLAGA</name>